<dbReference type="Proteomes" id="UP000287416">
    <property type="component" value="Segment"/>
</dbReference>
<dbReference type="Pfam" id="PF10902">
    <property type="entry name" value="WYL_2"/>
    <property type="match status" value="1"/>
</dbReference>
<dbReference type="KEGG" id="vg:55811499"/>
<accession>A0A3Q9R743</accession>
<organism evidence="1 2">
    <name type="scientific">Acinetobacter phage AbTZA1</name>
    <dbReference type="NCBI Taxonomy" id="2500827"/>
    <lineage>
        <taxon>Viruses</taxon>
        <taxon>Duplodnaviria</taxon>
        <taxon>Heunggongvirae</taxon>
        <taxon>Uroviricota</taxon>
        <taxon>Caudoviricetes</taxon>
        <taxon>Pantevenvirales</taxon>
        <taxon>Straboviridae</taxon>
        <taxon>Twarogvirinae</taxon>
        <taxon>Hadassahvirus</taxon>
        <taxon>Hadassahvirus azbtza1</taxon>
    </lineage>
</organism>
<evidence type="ECO:0000313" key="1">
    <source>
        <dbReference type="EMBL" id="AZU98674.1"/>
    </source>
</evidence>
<name>A0A3Q9R743_9CAUD</name>
<dbReference type="GeneID" id="55811499"/>
<keyword evidence="2" id="KW-1185">Reference proteome</keyword>
<proteinExistence type="predicted"/>
<evidence type="ECO:0008006" key="3">
    <source>
        <dbReference type="Google" id="ProtNLM"/>
    </source>
</evidence>
<dbReference type="RefSeq" id="YP_009882203.1">
    <property type="nucleotide sequence ID" value="NC_049445.1"/>
</dbReference>
<protein>
    <recommendedName>
        <fullName evidence="3">Tail fibers protein</fullName>
    </recommendedName>
</protein>
<sequence>MSLNLTQLGYRKLHSHVATVLHSGTHQIVFQKKNGDIRVIQGTLDPGVLAQKLGDAFDETSVRVIDESVKTSLPVYDVELNDWRSFSLDNVIGIDGININTLLKHAQINLEEE</sequence>
<reference evidence="1 2" key="1">
    <citation type="submission" date="2018-12" db="EMBL/GenBank/DDBJ databases">
        <title>Successful treatment of antibiotic resistant microbial bone infection with bacteriophages.</title>
        <authorList>
            <person name="Nir-Paz R."/>
            <person name="Gelman D."/>
            <person name="Khouri A."/>
            <person name="Sisson B.M."/>
            <person name="Fackler J."/>
            <person name="Oren S.A."/>
            <person name="Khalifa L."/>
            <person name="Rimon A."/>
            <person name="Glazer S.C."/>
            <person name="Moses A.E."/>
            <person name="Yoram W."/>
            <person name="Schooley R.T."/>
            <person name="Hazan R."/>
        </authorList>
    </citation>
    <scope>NUCLEOTIDE SEQUENCE [LARGE SCALE GENOMIC DNA]</scope>
</reference>
<evidence type="ECO:0000313" key="2">
    <source>
        <dbReference type="Proteomes" id="UP000287416"/>
    </source>
</evidence>
<dbReference type="InterPro" id="IPR024401">
    <property type="entry name" value="WYL_prot"/>
</dbReference>
<dbReference type="EMBL" id="MK278860">
    <property type="protein sequence ID" value="AZU98674.1"/>
    <property type="molecule type" value="Genomic_DNA"/>
</dbReference>